<accession>A0AAV2K1J0</accession>
<reference evidence="2 3" key="1">
    <citation type="submission" date="2024-04" db="EMBL/GenBank/DDBJ databases">
        <authorList>
            <person name="Waldvogel A.-M."/>
            <person name="Schoenle A."/>
        </authorList>
    </citation>
    <scope>NUCLEOTIDE SEQUENCE [LARGE SCALE GENOMIC DNA]</scope>
</reference>
<dbReference type="Proteomes" id="UP001497482">
    <property type="component" value="Chromosome 16"/>
</dbReference>
<feature type="region of interest" description="Disordered" evidence="1">
    <location>
        <begin position="1"/>
        <end position="39"/>
    </location>
</feature>
<evidence type="ECO:0000313" key="3">
    <source>
        <dbReference type="Proteomes" id="UP001497482"/>
    </source>
</evidence>
<evidence type="ECO:0000313" key="2">
    <source>
        <dbReference type="EMBL" id="CAL1583712.1"/>
    </source>
</evidence>
<name>A0AAV2K1J0_KNICA</name>
<proteinExistence type="predicted"/>
<feature type="compositionally biased region" description="Polar residues" evidence="1">
    <location>
        <begin position="21"/>
        <end position="39"/>
    </location>
</feature>
<protein>
    <submittedName>
        <fullName evidence="2">Uncharacterized protein</fullName>
    </submittedName>
</protein>
<gene>
    <name evidence="2" type="ORF">KC01_LOCUS14157</name>
</gene>
<dbReference type="AlphaFoldDB" id="A0AAV2K1J0"/>
<dbReference type="EMBL" id="OZ035838">
    <property type="protein sequence ID" value="CAL1583712.1"/>
    <property type="molecule type" value="Genomic_DNA"/>
</dbReference>
<evidence type="ECO:0000256" key="1">
    <source>
        <dbReference type="SAM" id="MobiDB-lite"/>
    </source>
</evidence>
<sequence length="118" mass="13292">MKKAAAKKAEISKGKEHSKPTLPTKQTDPPNWSKPRPSNSFTRSAWLFIYYIVNSDSSVSSSMKKQVEDLVGQMFAEFTATEYEENEDGDKYIYVRAGGEVLRIVVSRDGSVQFFGDE</sequence>
<feature type="compositionally biased region" description="Basic and acidic residues" evidence="1">
    <location>
        <begin position="7"/>
        <end position="19"/>
    </location>
</feature>
<organism evidence="2 3">
    <name type="scientific">Knipowitschia caucasica</name>
    <name type="common">Caucasian dwarf goby</name>
    <name type="synonym">Pomatoschistus caucasicus</name>
    <dbReference type="NCBI Taxonomy" id="637954"/>
    <lineage>
        <taxon>Eukaryota</taxon>
        <taxon>Metazoa</taxon>
        <taxon>Chordata</taxon>
        <taxon>Craniata</taxon>
        <taxon>Vertebrata</taxon>
        <taxon>Euteleostomi</taxon>
        <taxon>Actinopterygii</taxon>
        <taxon>Neopterygii</taxon>
        <taxon>Teleostei</taxon>
        <taxon>Neoteleostei</taxon>
        <taxon>Acanthomorphata</taxon>
        <taxon>Gobiaria</taxon>
        <taxon>Gobiiformes</taxon>
        <taxon>Gobioidei</taxon>
        <taxon>Gobiidae</taxon>
        <taxon>Gobiinae</taxon>
        <taxon>Knipowitschia</taxon>
    </lineage>
</organism>
<keyword evidence="3" id="KW-1185">Reference proteome</keyword>